<dbReference type="EMBL" id="JAFIQS020000012">
    <property type="protein sequence ID" value="KAH9475435.1"/>
    <property type="molecule type" value="Genomic_DNA"/>
</dbReference>
<reference evidence="1" key="1">
    <citation type="submission" date="2021-10" db="EMBL/GenBank/DDBJ databases">
        <title>Psilocybe cubensis genome.</title>
        <authorList>
            <person name="Mckernan K.J."/>
            <person name="Crawford S."/>
            <person name="Trippe A."/>
            <person name="Kane L.T."/>
            <person name="Mclaughlin S."/>
        </authorList>
    </citation>
    <scope>NUCLEOTIDE SEQUENCE</scope>
    <source>
        <strain evidence="1">MGC-MH-2018</strain>
    </source>
</reference>
<sequence length="196" mass="22134">MARFEFEVSPPPKLPVILMRINFDHASHLESNSANSGNHADDSSESSSSSLLTDEESIHPETPEESGALEVQVQQEEPVVNPVGPSEQLQQRPTQELQQRPTQEPRVPSPAISVVDQTQGLRIREWERVKILVKDTLSVKLPYSSQKKNVEKICAEVLRDQRWSELLQNYENNWPLYSAVKVALKSERDKADKALA</sequence>
<evidence type="ECO:0000313" key="2">
    <source>
        <dbReference type="Proteomes" id="UP000664032"/>
    </source>
</evidence>
<evidence type="ECO:0000313" key="1">
    <source>
        <dbReference type="EMBL" id="KAH9475435.1"/>
    </source>
</evidence>
<accession>A0ACB8GIA1</accession>
<organism evidence="1 2">
    <name type="scientific">Psilocybe cubensis</name>
    <name type="common">Psychedelic mushroom</name>
    <name type="synonym">Stropharia cubensis</name>
    <dbReference type="NCBI Taxonomy" id="181762"/>
    <lineage>
        <taxon>Eukaryota</taxon>
        <taxon>Fungi</taxon>
        <taxon>Dikarya</taxon>
        <taxon>Basidiomycota</taxon>
        <taxon>Agaricomycotina</taxon>
        <taxon>Agaricomycetes</taxon>
        <taxon>Agaricomycetidae</taxon>
        <taxon>Agaricales</taxon>
        <taxon>Agaricineae</taxon>
        <taxon>Strophariaceae</taxon>
        <taxon>Psilocybe</taxon>
    </lineage>
</organism>
<gene>
    <name evidence="1" type="ORF">JR316_0012546</name>
</gene>
<protein>
    <submittedName>
        <fullName evidence="1">Uncharacterized protein</fullName>
    </submittedName>
</protein>
<name>A0ACB8GIA1_PSICU</name>
<dbReference type="Proteomes" id="UP000664032">
    <property type="component" value="Unassembled WGS sequence"/>
</dbReference>
<proteinExistence type="predicted"/>
<keyword evidence="2" id="KW-1185">Reference proteome</keyword>
<comment type="caution">
    <text evidence="1">The sequence shown here is derived from an EMBL/GenBank/DDBJ whole genome shotgun (WGS) entry which is preliminary data.</text>
</comment>